<sequence length="101" mass="11301">MRRSDRVYIRELGALECQAQRAESPPLPSSLPTSAPPGFPKQRAGEIEKRSSLVSPRPPALYRRGSPLRRTPGLRFSRLPKRLARRGRRRAPPLPGRAGLL</sequence>
<dbReference type="Proteomes" id="UP001176941">
    <property type="component" value="Chromosome 12"/>
</dbReference>
<proteinExistence type="predicted"/>
<feature type="region of interest" description="Disordered" evidence="1">
    <location>
        <begin position="19"/>
        <end position="101"/>
    </location>
</feature>
<evidence type="ECO:0000256" key="1">
    <source>
        <dbReference type="SAM" id="MobiDB-lite"/>
    </source>
</evidence>
<name>A0ABN8Y5N0_RANTA</name>
<evidence type="ECO:0000313" key="2">
    <source>
        <dbReference type="EMBL" id="CAI9155116.1"/>
    </source>
</evidence>
<evidence type="ECO:0000313" key="3">
    <source>
        <dbReference type="Proteomes" id="UP001176941"/>
    </source>
</evidence>
<feature type="compositionally biased region" description="Basic residues" evidence="1">
    <location>
        <begin position="78"/>
        <end position="91"/>
    </location>
</feature>
<feature type="compositionally biased region" description="Pro residues" evidence="1">
    <location>
        <begin position="25"/>
        <end position="39"/>
    </location>
</feature>
<keyword evidence="3" id="KW-1185">Reference proteome</keyword>
<accession>A0ABN8Y5N0</accession>
<dbReference type="EMBL" id="OX459948">
    <property type="protein sequence ID" value="CAI9155116.1"/>
    <property type="molecule type" value="Genomic_DNA"/>
</dbReference>
<reference evidence="2" key="1">
    <citation type="submission" date="2023-04" db="EMBL/GenBank/DDBJ databases">
        <authorList>
            <consortium name="ELIXIR-Norway"/>
        </authorList>
    </citation>
    <scope>NUCLEOTIDE SEQUENCE [LARGE SCALE GENOMIC DNA]</scope>
</reference>
<gene>
    <name evidence="2" type="ORF">MRATA1EN1_LOCUS4078</name>
</gene>
<protein>
    <submittedName>
        <fullName evidence="2">Uncharacterized protein</fullName>
    </submittedName>
</protein>
<organism evidence="2 3">
    <name type="scientific">Rangifer tarandus platyrhynchus</name>
    <name type="common">Svalbard reindeer</name>
    <dbReference type="NCBI Taxonomy" id="3082113"/>
    <lineage>
        <taxon>Eukaryota</taxon>
        <taxon>Metazoa</taxon>
        <taxon>Chordata</taxon>
        <taxon>Craniata</taxon>
        <taxon>Vertebrata</taxon>
        <taxon>Euteleostomi</taxon>
        <taxon>Mammalia</taxon>
        <taxon>Eutheria</taxon>
        <taxon>Laurasiatheria</taxon>
        <taxon>Artiodactyla</taxon>
        <taxon>Ruminantia</taxon>
        <taxon>Pecora</taxon>
        <taxon>Cervidae</taxon>
        <taxon>Odocoileinae</taxon>
        <taxon>Rangifer</taxon>
    </lineage>
</organism>